<proteinExistence type="predicted"/>
<dbReference type="Pfam" id="PF19787">
    <property type="entry name" value="DUF6271"/>
    <property type="match status" value="1"/>
</dbReference>
<protein>
    <recommendedName>
        <fullName evidence="3">TIGR04372 family glycosyltransferase</fullName>
    </recommendedName>
</protein>
<reference evidence="2" key="1">
    <citation type="submission" date="2021-01" db="EMBL/GenBank/DDBJ databases">
        <title>Genome public.</title>
        <authorList>
            <person name="Liu C."/>
            <person name="Sun Q."/>
        </authorList>
    </citation>
    <scope>NUCLEOTIDE SEQUENCE [LARGE SCALE GENOMIC DNA]</scope>
    <source>
        <strain evidence="2">YIM B02505</strain>
    </source>
</reference>
<name>A0ABS1EP41_9CLOT</name>
<dbReference type="EMBL" id="JAENHN010000034">
    <property type="protein sequence ID" value="MBK1811208.1"/>
    <property type="molecule type" value="Genomic_DNA"/>
</dbReference>
<keyword evidence="2" id="KW-1185">Reference proteome</keyword>
<evidence type="ECO:0008006" key="3">
    <source>
        <dbReference type="Google" id="ProtNLM"/>
    </source>
</evidence>
<comment type="caution">
    <text evidence="1">The sequence shown here is derived from an EMBL/GenBank/DDBJ whole genome shotgun (WGS) entry which is preliminary data.</text>
</comment>
<organism evidence="1 2">
    <name type="scientific">Clostridium yunnanense</name>
    <dbReference type="NCBI Taxonomy" id="2800325"/>
    <lineage>
        <taxon>Bacteria</taxon>
        <taxon>Bacillati</taxon>
        <taxon>Bacillota</taxon>
        <taxon>Clostridia</taxon>
        <taxon>Eubacteriales</taxon>
        <taxon>Clostridiaceae</taxon>
        <taxon>Clostridium</taxon>
    </lineage>
</organism>
<gene>
    <name evidence="1" type="ORF">JHL18_11255</name>
</gene>
<dbReference type="RefSeq" id="WP_200269194.1">
    <property type="nucleotide sequence ID" value="NZ_JAENHN010000034.1"/>
</dbReference>
<evidence type="ECO:0000313" key="2">
    <source>
        <dbReference type="Proteomes" id="UP000596739"/>
    </source>
</evidence>
<accession>A0ABS1EP41</accession>
<dbReference type="Proteomes" id="UP000596739">
    <property type="component" value="Unassembled WGS sequence"/>
</dbReference>
<sequence length="439" mass="51769">MELFVIPTHRICNEAVESILEEINYIKNQEVDFGLVVLDNSKKEIFLDNHDFLLSVRNSHRNLHIYHIGLDSMLKIVKGISDKCLIPYDELKEMLYPDDINYGKIGNFVYLITVLLGAKGFHRRDSDCFVFEMEKESYPIIPEAKYLGNKVKEIENVMKQEELDYKEDERVYIVGGDYSGNWDLDTQKVNEANPRAMEYMMRICGIPEEDIHEQFEIKYNQEEDEENKLPVLSSVFEVSQSPECGNISMYEVFRYIPNFIGQNGIGFDNHTYFITFLVKAPVIYHFNRILHMHDENRIKDINLSSYWRGIAKMVDFDCYHLEFIEAGFGDMMCKDGVGINAIKESYQEFLPDSFEKIFDELQYEKRINRIETIAEKVLRPTNIEDYVKVADYLQEEKHNIINQLDEEYKLSIKLQRSWKDIIKALDAMTLHYNDFIQEI</sequence>
<dbReference type="InterPro" id="IPR046238">
    <property type="entry name" value="DUF6271"/>
</dbReference>
<evidence type="ECO:0000313" key="1">
    <source>
        <dbReference type="EMBL" id="MBK1811208.1"/>
    </source>
</evidence>